<feature type="coiled-coil region" evidence="1">
    <location>
        <begin position="39"/>
        <end position="73"/>
    </location>
</feature>
<keyword evidence="2" id="KW-0812">Transmembrane</keyword>
<proteinExistence type="predicted"/>
<dbReference type="STRING" id="225324.SAMN02745126_04012"/>
<evidence type="ECO:0000256" key="2">
    <source>
        <dbReference type="SAM" id="Phobius"/>
    </source>
</evidence>
<evidence type="ECO:0000313" key="3">
    <source>
        <dbReference type="EMBL" id="SKA17875.1"/>
    </source>
</evidence>
<dbReference type="RefSeq" id="WP_085935683.1">
    <property type="nucleotide sequence ID" value="NZ_FUWJ01000005.1"/>
</dbReference>
<reference evidence="4" key="1">
    <citation type="submission" date="2017-02" db="EMBL/GenBank/DDBJ databases">
        <authorList>
            <person name="Varghese N."/>
            <person name="Submissions S."/>
        </authorList>
    </citation>
    <scope>NUCLEOTIDE SEQUENCE [LARGE SCALE GENOMIC DNA]</scope>
    <source>
        <strain evidence="4">ATCC 27094</strain>
    </source>
</reference>
<name>A0A1T4RPD2_9HYPH</name>
<keyword evidence="4" id="KW-1185">Reference proteome</keyword>
<feature type="transmembrane region" description="Helical" evidence="2">
    <location>
        <begin position="14"/>
        <end position="38"/>
    </location>
</feature>
<accession>A0A1T4RPD2</accession>
<evidence type="ECO:0000256" key="1">
    <source>
        <dbReference type="SAM" id="Coils"/>
    </source>
</evidence>
<dbReference type="Proteomes" id="UP000190092">
    <property type="component" value="Unassembled WGS sequence"/>
</dbReference>
<evidence type="ECO:0000313" key="4">
    <source>
        <dbReference type="Proteomes" id="UP000190092"/>
    </source>
</evidence>
<keyword evidence="1" id="KW-0175">Coiled coil</keyword>
<organism evidence="3 4">
    <name type="scientific">Enhydrobacter aerosaccus</name>
    <dbReference type="NCBI Taxonomy" id="225324"/>
    <lineage>
        <taxon>Bacteria</taxon>
        <taxon>Pseudomonadati</taxon>
        <taxon>Pseudomonadota</taxon>
        <taxon>Alphaproteobacteria</taxon>
        <taxon>Hyphomicrobiales</taxon>
        <taxon>Enhydrobacter</taxon>
    </lineage>
</organism>
<keyword evidence="2" id="KW-0472">Membrane</keyword>
<dbReference type="AlphaFoldDB" id="A0A1T4RPD2"/>
<protein>
    <submittedName>
        <fullName evidence="3">Uncharacterized protein</fullName>
    </submittedName>
</protein>
<gene>
    <name evidence="3" type="ORF">SAMN02745126_04012</name>
</gene>
<dbReference type="EMBL" id="FUWJ01000005">
    <property type="protein sequence ID" value="SKA17875.1"/>
    <property type="molecule type" value="Genomic_DNA"/>
</dbReference>
<sequence>MDPTQATTAILTPWAQYGIVGSVVVALGFTTVFLGMWIKSLVNRQLDRLERDLDEKNQAYERLVESIRKREKDPQ</sequence>
<keyword evidence="2" id="KW-1133">Transmembrane helix</keyword>